<dbReference type="InterPro" id="IPR051226">
    <property type="entry name" value="PP1_Regulatory_Subunit"/>
</dbReference>
<dbReference type="PANTHER" id="PTHR24179:SF18">
    <property type="entry name" value="PROTEIN PHOSPHATASE 1 REGULATORY SUBUNIT 12B"/>
    <property type="match status" value="1"/>
</dbReference>
<dbReference type="Gene3D" id="1.25.40.20">
    <property type="entry name" value="Ankyrin repeat-containing domain"/>
    <property type="match status" value="1"/>
</dbReference>
<reference evidence="4" key="1">
    <citation type="submission" date="2025-08" db="UniProtKB">
        <authorList>
            <consortium name="Ensembl"/>
        </authorList>
    </citation>
    <scope>IDENTIFICATION</scope>
</reference>
<keyword evidence="1" id="KW-0677">Repeat</keyword>
<evidence type="ECO:0000256" key="1">
    <source>
        <dbReference type="ARBA" id="ARBA00022737"/>
    </source>
</evidence>
<evidence type="ECO:0000313" key="5">
    <source>
        <dbReference type="Proteomes" id="UP000694549"/>
    </source>
</evidence>
<keyword evidence="2" id="KW-0040">ANK repeat</keyword>
<dbReference type="InterPro" id="IPR036770">
    <property type="entry name" value="Ankyrin_rpt-contain_sf"/>
</dbReference>
<evidence type="ECO:0000256" key="2">
    <source>
        <dbReference type="ARBA" id="ARBA00023043"/>
    </source>
</evidence>
<evidence type="ECO:0000256" key="3">
    <source>
        <dbReference type="SAM" id="MobiDB-lite"/>
    </source>
</evidence>
<dbReference type="SUPFAM" id="SSF48403">
    <property type="entry name" value="Ankyrin repeat"/>
    <property type="match status" value="1"/>
</dbReference>
<dbReference type="Pfam" id="PF13637">
    <property type="entry name" value="Ank_4"/>
    <property type="match status" value="1"/>
</dbReference>
<accession>A0A8B9ZU65</accession>
<feature type="region of interest" description="Disordered" evidence="3">
    <location>
        <begin position="141"/>
        <end position="181"/>
    </location>
</feature>
<dbReference type="AlphaFoldDB" id="A0A8B9ZU65"/>
<keyword evidence="5" id="KW-1185">Reference proteome</keyword>
<organism evidence="4 5">
    <name type="scientific">Anas zonorhyncha</name>
    <name type="common">Eastern spot-billed duck</name>
    <dbReference type="NCBI Taxonomy" id="75864"/>
    <lineage>
        <taxon>Eukaryota</taxon>
        <taxon>Metazoa</taxon>
        <taxon>Chordata</taxon>
        <taxon>Craniata</taxon>
        <taxon>Vertebrata</taxon>
        <taxon>Euteleostomi</taxon>
        <taxon>Archelosauria</taxon>
        <taxon>Archosauria</taxon>
        <taxon>Dinosauria</taxon>
        <taxon>Saurischia</taxon>
        <taxon>Theropoda</taxon>
        <taxon>Coelurosauria</taxon>
        <taxon>Aves</taxon>
        <taxon>Neognathae</taxon>
        <taxon>Galloanserae</taxon>
        <taxon>Anseriformes</taxon>
        <taxon>Anatidae</taxon>
        <taxon>Anatinae</taxon>
        <taxon>Anas</taxon>
    </lineage>
</organism>
<reference evidence="4" key="2">
    <citation type="submission" date="2025-09" db="UniProtKB">
        <authorList>
            <consortium name="Ensembl"/>
        </authorList>
    </citation>
    <scope>IDENTIFICATION</scope>
</reference>
<dbReference type="PANTHER" id="PTHR24179">
    <property type="entry name" value="PROTEIN PHOSPHATASE 1 REGULATORY SUBUNIT 12"/>
    <property type="match status" value="1"/>
</dbReference>
<protein>
    <submittedName>
        <fullName evidence="4">Uncharacterized protein</fullName>
    </submittedName>
</protein>
<name>A0A8B9ZU65_9AVES</name>
<feature type="compositionally biased region" description="Basic and acidic residues" evidence="3">
    <location>
        <begin position="1"/>
        <end position="24"/>
    </location>
</feature>
<dbReference type="GO" id="GO:0031672">
    <property type="term" value="C:A band"/>
    <property type="evidence" value="ECO:0007669"/>
    <property type="project" value="TreeGrafter"/>
</dbReference>
<dbReference type="Proteomes" id="UP000694549">
    <property type="component" value="Unplaced"/>
</dbReference>
<evidence type="ECO:0000313" key="4">
    <source>
        <dbReference type="Ensembl" id="ENSAZOP00000016408.1"/>
    </source>
</evidence>
<feature type="region of interest" description="Disordered" evidence="3">
    <location>
        <begin position="1"/>
        <end position="50"/>
    </location>
</feature>
<dbReference type="GO" id="GO:0019208">
    <property type="term" value="F:phosphatase regulator activity"/>
    <property type="evidence" value="ECO:0007669"/>
    <property type="project" value="TreeGrafter"/>
</dbReference>
<sequence length="212" mass="21867">MSEPEHLGGKRAESARLRRAEQLRRWKGSLTEQEPVAAGGGRGRHRGAGGSRVRFEEGAVFLAACSSGDTEEVKRLLGRGARVDTTNVDGLTALHQVPAAGTGMGGVWGGSGGSPRVPLSSVRGSGGSALTSRSCRLQALQGGEGGGSAACHRALKSGPSPKTGTKTEKGPGGGWWRPPVSGSLHRPLPGMLRHLWGELQLRAVRARSVAGS</sequence>
<dbReference type="GO" id="GO:0004857">
    <property type="term" value="F:enzyme inhibitor activity"/>
    <property type="evidence" value="ECO:0007669"/>
    <property type="project" value="TreeGrafter"/>
</dbReference>
<dbReference type="Ensembl" id="ENSAZOT00000017648.1">
    <property type="protein sequence ID" value="ENSAZOP00000016408.1"/>
    <property type="gene ID" value="ENSAZOG00000010720.1"/>
</dbReference>
<dbReference type="GO" id="GO:0030018">
    <property type="term" value="C:Z disc"/>
    <property type="evidence" value="ECO:0007669"/>
    <property type="project" value="TreeGrafter"/>
</dbReference>
<dbReference type="InterPro" id="IPR002110">
    <property type="entry name" value="Ankyrin_rpt"/>
</dbReference>
<proteinExistence type="predicted"/>